<keyword evidence="4 8" id="KW-0472">Membrane</keyword>
<evidence type="ECO:0000256" key="6">
    <source>
        <dbReference type="PROSITE-ProRule" id="PRU00779"/>
    </source>
</evidence>
<gene>
    <name evidence="10" type="ORF">AaeL_AAEL017226</name>
</gene>
<dbReference type="SUPFAM" id="SSF51445">
    <property type="entry name" value="(Trans)glycosidases"/>
    <property type="match status" value="1"/>
</dbReference>
<evidence type="ECO:0000256" key="1">
    <source>
        <dbReference type="ARBA" id="ARBA00004308"/>
    </source>
</evidence>
<feature type="domain" description="P-type" evidence="9">
    <location>
        <begin position="78"/>
        <end position="117"/>
    </location>
</feature>
<dbReference type="SUPFAM" id="SSF51011">
    <property type="entry name" value="Glycosyl hydrolase domain"/>
    <property type="match status" value="1"/>
</dbReference>
<reference evidence="10" key="3">
    <citation type="submission" date="2012-09" db="EMBL/GenBank/DDBJ databases">
        <authorList>
            <consortium name="VectorBase"/>
        </authorList>
    </citation>
    <scope>NUCLEOTIDE SEQUENCE</scope>
    <source>
        <strain evidence="10">Liverpool</strain>
    </source>
</reference>
<feature type="disulfide bond" evidence="6">
    <location>
        <begin position="80"/>
        <end position="106"/>
    </location>
</feature>
<dbReference type="SUPFAM" id="SSF74650">
    <property type="entry name" value="Galactose mutarotase-like"/>
    <property type="match status" value="1"/>
</dbReference>
<proteinExistence type="inferred from homology"/>
<reference evidence="10" key="2">
    <citation type="journal article" date="2007" name="Science">
        <title>Genome sequence of Aedes aegypti, a major arbovirus vector.</title>
        <authorList>
            <person name="Nene V."/>
            <person name="Wortman J.R."/>
            <person name="Lawson D."/>
            <person name="Haas B."/>
            <person name="Kodira C."/>
            <person name="Tu Z.J."/>
            <person name="Loftus B."/>
            <person name="Xi Z."/>
            <person name="Megy K."/>
            <person name="Grabherr M."/>
            <person name="Ren Q."/>
            <person name="Zdobnov E.M."/>
            <person name="Lobo N.F."/>
            <person name="Campbell K.S."/>
            <person name="Brown S.E."/>
            <person name="Bonaldo M.F."/>
            <person name="Zhu J."/>
            <person name="Sinkins S.P."/>
            <person name="Hogenkamp D.G."/>
            <person name="Amedeo P."/>
            <person name="Arensburger P."/>
            <person name="Atkinson P.W."/>
            <person name="Bidwell S."/>
            <person name="Biedler J."/>
            <person name="Birney E."/>
            <person name="Bruggner R.V."/>
            <person name="Costas J."/>
            <person name="Coy M.R."/>
            <person name="Crabtree J."/>
            <person name="Crawford M."/>
            <person name="Debruyn B."/>
            <person name="Decaprio D."/>
            <person name="Eiglmeier K."/>
            <person name="Eisenstadt E."/>
            <person name="El-Dorry H."/>
            <person name="Gelbart W.M."/>
            <person name="Gomes S.L."/>
            <person name="Hammond M."/>
            <person name="Hannick L.I."/>
            <person name="Hogan J.R."/>
            <person name="Holmes M.H."/>
            <person name="Jaffe D."/>
            <person name="Johnston J.S."/>
            <person name="Kennedy R.C."/>
            <person name="Koo H."/>
            <person name="Kravitz S."/>
            <person name="Kriventseva E.V."/>
            <person name="Kulp D."/>
            <person name="Labutti K."/>
            <person name="Lee E."/>
            <person name="Li S."/>
            <person name="Lovin D.D."/>
            <person name="Mao C."/>
            <person name="Mauceli E."/>
            <person name="Menck C.F."/>
            <person name="Miller J.R."/>
            <person name="Montgomery P."/>
            <person name="Mori A."/>
            <person name="Nascimento A.L."/>
            <person name="Naveira H.F."/>
            <person name="Nusbaum C."/>
            <person name="O'leary S."/>
            <person name="Orvis J."/>
            <person name="Pertea M."/>
            <person name="Quesneville H."/>
            <person name="Reidenbach K.R."/>
            <person name="Rogers Y.H."/>
            <person name="Roth C.W."/>
            <person name="Schneider J.R."/>
            <person name="Schatz M."/>
            <person name="Shumway M."/>
            <person name="Stanke M."/>
            <person name="Stinson E.O."/>
            <person name="Tubio J.M."/>
            <person name="Vanzee J.P."/>
            <person name="Verjovski-Almeida S."/>
            <person name="Werner D."/>
            <person name="White O."/>
            <person name="Wyder S."/>
            <person name="Zeng Q."/>
            <person name="Zhao Q."/>
            <person name="Zhao Y."/>
            <person name="Hill C.A."/>
            <person name="Raikhel A.S."/>
            <person name="Soares M.B."/>
            <person name="Knudson D.L."/>
            <person name="Lee N.H."/>
            <person name="Galagan J."/>
            <person name="Salzberg S.L."/>
            <person name="Paulsen I.T."/>
            <person name="Dimopoulos G."/>
            <person name="Collins F.H."/>
            <person name="Birren B."/>
            <person name="Fraser-Liggett C.M."/>
            <person name="Severson D.W."/>
        </authorList>
    </citation>
    <scope>NUCLEOTIDE SEQUENCE [LARGE SCALE GENOMIC DNA]</scope>
    <source>
        <strain evidence="10">Liverpool</strain>
    </source>
</reference>
<dbReference type="InterPro" id="IPR000519">
    <property type="entry name" value="P_trefoil_dom"/>
</dbReference>
<keyword evidence="7" id="KW-0378">Hydrolase</keyword>
<dbReference type="InterPro" id="IPR000322">
    <property type="entry name" value="Glyco_hydro_31_TIM"/>
</dbReference>
<dbReference type="Gene3D" id="3.20.20.80">
    <property type="entry name" value="Glycosidases"/>
    <property type="match status" value="1"/>
</dbReference>
<dbReference type="InterPro" id="IPR017957">
    <property type="entry name" value="P_trefoil_CS"/>
</dbReference>
<dbReference type="PANTHER" id="PTHR22762:SF167">
    <property type="entry name" value="LYSOSOMAL ALPHA-GLUCOSIDASE-LIKE PROTEIN"/>
    <property type="match status" value="1"/>
</dbReference>
<dbReference type="AlphaFoldDB" id="A0A1S4G667"/>
<evidence type="ECO:0000259" key="9">
    <source>
        <dbReference type="PROSITE" id="PS51448"/>
    </source>
</evidence>
<dbReference type="SMART" id="SM00018">
    <property type="entry name" value="PD"/>
    <property type="match status" value="1"/>
</dbReference>
<evidence type="ECO:0000256" key="8">
    <source>
        <dbReference type="SAM" id="Phobius"/>
    </source>
</evidence>
<dbReference type="GO" id="GO:0030246">
    <property type="term" value="F:carbohydrate binding"/>
    <property type="evidence" value="ECO:0007669"/>
    <property type="project" value="InterPro"/>
</dbReference>
<accession>A0A1S4G667</accession>
<evidence type="ECO:0000313" key="11">
    <source>
        <dbReference type="Proteomes" id="UP000682892"/>
    </source>
</evidence>
<dbReference type="Pfam" id="PF01055">
    <property type="entry name" value="Glyco_hydro_31_2nd"/>
    <property type="match status" value="1"/>
</dbReference>
<dbReference type="PROSITE" id="PS00025">
    <property type="entry name" value="P_TREFOIL_1"/>
    <property type="match status" value="1"/>
</dbReference>
<dbReference type="GO" id="GO:0012505">
    <property type="term" value="C:endomembrane system"/>
    <property type="evidence" value="ECO:0007669"/>
    <property type="project" value="UniProtKB-SubCell"/>
</dbReference>
<keyword evidence="3" id="KW-0732">Signal</keyword>
<dbReference type="Gene3D" id="2.60.40.1180">
    <property type="entry name" value="Golgi alpha-mannosidase II"/>
    <property type="match status" value="1"/>
</dbReference>
<feature type="transmembrane region" description="Helical" evidence="8">
    <location>
        <begin position="44"/>
        <end position="63"/>
    </location>
</feature>
<dbReference type="InterPro" id="IPR048395">
    <property type="entry name" value="Glyco_hydro_31_C"/>
</dbReference>
<dbReference type="EMBL" id="CH477602">
    <property type="protein sequence ID" value="EJY57819.1"/>
    <property type="molecule type" value="Genomic_DNA"/>
</dbReference>
<dbReference type="Pfam" id="PF21365">
    <property type="entry name" value="Glyco_hydro_31_3rd"/>
    <property type="match status" value="1"/>
</dbReference>
<dbReference type="InterPro" id="IPR013780">
    <property type="entry name" value="Glyco_hydro_b"/>
</dbReference>
<evidence type="ECO:0000256" key="3">
    <source>
        <dbReference type="ARBA" id="ARBA00022729"/>
    </source>
</evidence>
<dbReference type="HOGENOM" id="CLU_315283_0_0_1"/>
<dbReference type="InterPro" id="IPR017853">
    <property type="entry name" value="GH"/>
</dbReference>
<dbReference type="CDD" id="cd00111">
    <property type="entry name" value="Trefoil"/>
    <property type="match status" value="1"/>
</dbReference>
<sequence length="887" mass="100181">MPPPLKQRELTPEEEQQEVEVDFPEFDKSPAFIHVLLLNKTIRLFFVLGLAAIVIPAFAYLFFFSQEIGHAPKHQLVGTCGHPTLYHIQCGFGNISQDECHRLGCCYTSLSTCYHSLPSEHQFRLEGDWQDGAQLTPTRNLTPYLKSSVPKIRAHLGIVSQTRLQLSLTTVSAESTREQLPTEQINVIETDELRARVYSPTFFVEVKRKSNDEIVFSTARGPLVVSEGFFEWTLHLGVDILFGLGEAVLEPGRKYLLLNNQNVSAVPVVMGYNMKTNQFNGVVFNTPGLTEIEIVRSRLIVIRAQFTGHFQLELLPGPNPADLHRQLKTLAQNHYHPPFWSFGVHVCDESLNASLATVRSDIETMLSTGIIFDSHCLNDDLFWLSSAMSITTELEEAVGLLSNNSKRFVPSVVMVMEPTGNPAYTTARTNGLLLRSAYNIASYRGLVRNRTAVYLDWRTERHEMTLWLQQTWSSVRNLNGAGYSLKEGSLRDDGNKTYPSRSQLTYLPEALNSSIADLIRWDTKLSDSMDMAVKSQNRMGPEMMRRVLGEVGEGVLVISGAYDLRTKAAIVAQNVSGTWISLRNEVNRAIGLSVAGLSFIGTPVCGNARDNVTEELCIRWYQFGSLLPLFKVSEDRMPHRFSMFAQRIMLSTIRKRYALVEYMNTLIMTDSAYLRPMFYHYEEARNYTAELWEQFMVGDALLVAPVLLPQMTQIDIYFPETFYELWAGDELPTNDVLQYAVVESDLPMFIRPGFVVGLRQISDEVMAIDDARLQPMFLVGAMSCNIRKTKCDASGSLVFANGFGLEFRVVLEQELTIRIRLLLENETLKESACSATQKTLSGEVLFVQLYGHPNRTEPLAQQLNFDLCQLTGTETERVYSFPNNDIQ</sequence>
<evidence type="ECO:0000256" key="7">
    <source>
        <dbReference type="RuleBase" id="RU361185"/>
    </source>
</evidence>
<dbReference type="Gene3D" id="2.60.40.1760">
    <property type="entry name" value="glycosyl hydrolase (family 31)"/>
    <property type="match status" value="1"/>
</dbReference>
<protein>
    <submittedName>
        <fullName evidence="10">AAEL017226-PA</fullName>
    </submittedName>
</protein>
<dbReference type="Proteomes" id="UP000682892">
    <property type="component" value="Unassembled WGS sequence"/>
</dbReference>
<dbReference type="GO" id="GO:0005975">
    <property type="term" value="P:carbohydrate metabolic process"/>
    <property type="evidence" value="ECO:0007669"/>
    <property type="project" value="InterPro"/>
</dbReference>
<evidence type="ECO:0000256" key="2">
    <source>
        <dbReference type="ARBA" id="ARBA00007806"/>
    </source>
</evidence>
<feature type="disulfide bond" evidence="6">
    <location>
        <begin position="90"/>
        <end position="105"/>
    </location>
</feature>
<comment type="caution">
    <text evidence="6">Lacks conserved residue(s) required for the propagation of feature annotation.</text>
</comment>
<comment type="subcellular location">
    <subcellularLocation>
        <location evidence="1">Endomembrane system</location>
    </subcellularLocation>
</comment>
<keyword evidence="5 6" id="KW-1015">Disulfide bond</keyword>
<keyword evidence="8" id="KW-0812">Transmembrane</keyword>
<dbReference type="PANTHER" id="PTHR22762">
    <property type="entry name" value="ALPHA-GLUCOSIDASE"/>
    <property type="match status" value="1"/>
</dbReference>
<dbReference type="OrthoDB" id="5839090at2759"/>
<dbReference type="Pfam" id="PF00088">
    <property type="entry name" value="Trefoil"/>
    <property type="match status" value="1"/>
</dbReference>
<reference evidence="10" key="1">
    <citation type="submission" date="2005-10" db="EMBL/GenBank/DDBJ databases">
        <authorList>
            <person name="Loftus B.J."/>
            <person name="Nene V.M."/>
            <person name="Hannick L.I."/>
            <person name="Bidwell S."/>
            <person name="Haas B."/>
            <person name="Amedeo P."/>
            <person name="Orvis J."/>
            <person name="Wortman J.R."/>
            <person name="White O.R."/>
            <person name="Salzberg S."/>
            <person name="Shumway M."/>
            <person name="Koo H."/>
            <person name="Zhao Y."/>
            <person name="Holmes M."/>
            <person name="Miller J."/>
            <person name="Schatz M."/>
            <person name="Pop M."/>
            <person name="Pai G."/>
            <person name="Utterback T."/>
            <person name="Rogers Y.-H."/>
            <person name="Kravitz S."/>
            <person name="Fraser C.M."/>
        </authorList>
    </citation>
    <scope>NUCLEOTIDE SEQUENCE</scope>
    <source>
        <strain evidence="10">Liverpool</strain>
    </source>
</reference>
<dbReference type="GO" id="GO:0006491">
    <property type="term" value="P:N-glycan processing"/>
    <property type="evidence" value="ECO:0007669"/>
    <property type="project" value="TreeGrafter"/>
</dbReference>
<evidence type="ECO:0000256" key="4">
    <source>
        <dbReference type="ARBA" id="ARBA00023136"/>
    </source>
</evidence>
<dbReference type="PROSITE" id="PS51448">
    <property type="entry name" value="P_TREFOIL_2"/>
    <property type="match status" value="1"/>
</dbReference>
<dbReference type="KEGG" id="aag:23687646"/>
<keyword evidence="7" id="KW-0326">Glycosidase</keyword>
<organism evidence="10 11">
    <name type="scientific">Aedes aegypti</name>
    <name type="common">Yellowfever mosquito</name>
    <name type="synonym">Culex aegypti</name>
    <dbReference type="NCBI Taxonomy" id="7159"/>
    <lineage>
        <taxon>Eukaryota</taxon>
        <taxon>Metazoa</taxon>
        <taxon>Ecdysozoa</taxon>
        <taxon>Arthropoda</taxon>
        <taxon>Hexapoda</taxon>
        <taxon>Insecta</taxon>
        <taxon>Pterygota</taxon>
        <taxon>Neoptera</taxon>
        <taxon>Endopterygota</taxon>
        <taxon>Diptera</taxon>
        <taxon>Nematocera</taxon>
        <taxon>Culicoidea</taxon>
        <taxon>Culicidae</taxon>
        <taxon>Culicinae</taxon>
        <taxon>Aedini</taxon>
        <taxon>Aedes</taxon>
        <taxon>Stegomyia</taxon>
    </lineage>
</organism>
<dbReference type="SUPFAM" id="SSF57492">
    <property type="entry name" value="Trefoil"/>
    <property type="match status" value="1"/>
</dbReference>
<dbReference type="GO" id="GO:0090599">
    <property type="term" value="F:alpha-glucosidase activity"/>
    <property type="evidence" value="ECO:0007669"/>
    <property type="project" value="UniProtKB-ARBA"/>
</dbReference>
<dbReference type="InterPro" id="IPR044913">
    <property type="entry name" value="P_trefoil_dom_sf"/>
</dbReference>
<evidence type="ECO:0000256" key="5">
    <source>
        <dbReference type="ARBA" id="ARBA00023157"/>
    </source>
</evidence>
<keyword evidence="8" id="KW-1133">Transmembrane helix</keyword>
<comment type="similarity">
    <text evidence="2 7">Belongs to the glycosyl hydrolase 31 family.</text>
</comment>
<evidence type="ECO:0000313" key="10">
    <source>
        <dbReference type="EMBL" id="EJY57819.1"/>
    </source>
</evidence>
<dbReference type="Gene3D" id="4.10.110.10">
    <property type="entry name" value="Spasmolytic Protein, domain 1"/>
    <property type="match status" value="1"/>
</dbReference>
<name>A0A1S4G667_AEDAE</name>
<dbReference type="InterPro" id="IPR011013">
    <property type="entry name" value="Gal_mutarotase_sf_dom"/>
</dbReference>